<dbReference type="GO" id="GO:0016020">
    <property type="term" value="C:membrane"/>
    <property type="evidence" value="ECO:0007669"/>
    <property type="project" value="UniProtKB-SubCell"/>
</dbReference>
<dbReference type="PANTHER" id="PTHR43077">
    <property type="entry name" value="TRANSPORT PERMEASE YVFS-RELATED"/>
    <property type="match status" value="1"/>
</dbReference>
<dbReference type="EMBL" id="CP043431">
    <property type="protein sequence ID" value="QNT64439.1"/>
    <property type="molecule type" value="Genomic_DNA"/>
</dbReference>
<dbReference type="InterPro" id="IPR013525">
    <property type="entry name" value="ABC2_TM"/>
</dbReference>
<dbReference type="PANTHER" id="PTHR43077:SF5">
    <property type="entry name" value="PHAGE INFECTION PROTEIN"/>
    <property type="match status" value="1"/>
</dbReference>
<comment type="subcellular location">
    <subcellularLocation>
        <location evidence="1">Membrane</location>
        <topology evidence="1">Multi-pass membrane protein</topology>
    </subcellularLocation>
</comment>
<evidence type="ECO:0000256" key="2">
    <source>
        <dbReference type="ARBA" id="ARBA00022692"/>
    </source>
</evidence>
<gene>
    <name evidence="6" type="ORF">FY536_03700</name>
</gene>
<dbReference type="RefSeq" id="WP_155279807.1">
    <property type="nucleotide sequence ID" value="NZ_CP043431.1"/>
</dbReference>
<name>A0A7H1MLV3_9LACO</name>
<dbReference type="Pfam" id="PF12698">
    <property type="entry name" value="ABC2_membrane_3"/>
    <property type="match status" value="1"/>
</dbReference>
<evidence type="ECO:0000259" key="5">
    <source>
        <dbReference type="Pfam" id="PF12698"/>
    </source>
</evidence>
<evidence type="ECO:0000313" key="7">
    <source>
        <dbReference type="Proteomes" id="UP000516446"/>
    </source>
</evidence>
<dbReference type="Gene3D" id="3.40.1710.10">
    <property type="entry name" value="abc type-2 transporter like domain"/>
    <property type="match status" value="1"/>
</dbReference>
<organism evidence="6 7">
    <name type="scientific">Weissella koreensis</name>
    <dbReference type="NCBI Taxonomy" id="165096"/>
    <lineage>
        <taxon>Bacteria</taxon>
        <taxon>Bacillati</taxon>
        <taxon>Bacillota</taxon>
        <taxon>Bacilli</taxon>
        <taxon>Lactobacillales</taxon>
        <taxon>Lactobacillaceae</taxon>
        <taxon>Weissella</taxon>
    </lineage>
</organism>
<keyword evidence="7" id="KW-1185">Reference proteome</keyword>
<reference evidence="6 7" key="1">
    <citation type="submission" date="2019-08" db="EMBL/GenBank/DDBJ databases">
        <authorList>
            <person name="Chang H.C."/>
            <person name="Mun S.Y."/>
        </authorList>
    </citation>
    <scope>NUCLEOTIDE SEQUENCE [LARGE SCALE GENOMIC DNA]</scope>
    <source>
        <strain evidence="6 7">SK</strain>
    </source>
</reference>
<keyword evidence="4" id="KW-0472">Membrane</keyword>
<evidence type="ECO:0000256" key="4">
    <source>
        <dbReference type="ARBA" id="ARBA00023136"/>
    </source>
</evidence>
<dbReference type="GO" id="GO:0140359">
    <property type="term" value="F:ABC-type transporter activity"/>
    <property type="evidence" value="ECO:0007669"/>
    <property type="project" value="InterPro"/>
</dbReference>
<evidence type="ECO:0000256" key="3">
    <source>
        <dbReference type="ARBA" id="ARBA00022989"/>
    </source>
</evidence>
<feature type="domain" description="ABC-2 type transporter transmembrane" evidence="5">
    <location>
        <begin position="8"/>
        <end position="364"/>
    </location>
</feature>
<dbReference type="Proteomes" id="UP000516446">
    <property type="component" value="Chromosome"/>
</dbReference>
<proteinExistence type="predicted"/>
<keyword evidence="2" id="KW-0812">Transmembrane</keyword>
<protein>
    <submittedName>
        <fullName evidence="6">ABC transporter permease</fullName>
    </submittedName>
</protein>
<dbReference type="AlphaFoldDB" id="A0A7H1MLV3"/>
<evidence type="ECO:0000256" key="1">
    <source>
        <dbReference type="ARBA" id="ARBA00004141"/>
    </source>
</evidence>
<dbReference type="InterPro" id="IPR051328">
    <property type="entry name" value="T7SS_ABC-Transporter"/>
</dbReference>
<accession>A0A7H1MLV3</accession>
<evidence type="ECO:0000313" key="6">
    <source>
        <dbReference type="EMBL" id="QNT64439.1"/>
    </source>
</evidence>
<sequence length="379" mass="41879">MFKNKFHILSLVVALIMGILLIIAQIPSTKVAPKNLPLAIVDTDNTVVTKNIVKQLTSVTSTGGKNATTIKWSKINSEKDLRNDMDHQKYYGALIIDKSFSKDITNLPMPNAKKPEMRIIINQAKNATVATSVQNVLSTMTNKVGQNISNQVITKSQMMNVNISPETEKTLLNPINVTTKTVHSTKDRPTASSSFFQPIWMGALLGTVMMLLAQKGFEDRNKGAKLSSKLIEIGVIIVIALVSGFISTIGAQEILGYSYSSFVTVVFFASLASLAFQLLMFGVELWIGMAGIPVFALLMLFSMPIVNLAPEMLTSFYSNWVMPWLPMRFLLDGMKSIVYYDYSFWNGNTQSLLWVVLIGITLVISSVFKSNKKAQVKAN</sequence>
<keyword evidence="3" id="KW-1133">Transmembrane helix</keyword>